<dbReference type="PANTHER" id="PTHR46370">
    <property type="entry name" value="GPALPP MOTIFS-CONTAINING PROTEIN 1"/>
    <property type="match status" value="1"/>
</dbReference>
<feature type="compositionally biased region" description="Basic and acidic residues" evidence="1">
    <location>
        <begin position="200"/>
        <end position="210"/>
    </location>
</feature>
<evidence type="ECO:0000256" key="1">
    <source>
        <dbReference type="SAM" id="MobiDB-lite"/>
    </source>
</evidence>
<dbReference type="OrthoDB" id="73491at2759"/>
<feature type="region of interest" description="Disordered" evidence="1">
    <location>
        <begin position="110"/>
        <end position="284"/>
    </location>
</feature>
<feature type="domain" description="DUF3752" evidence="2">
    <location>
        <begin position="118"/>
        <end position="263"/>
    </location>
</feature>
<evidence type="ECO:0000313" key="4">
    <source>
        <dbReference type="Proteomes" id="UP000187283"/>
    </source>
</evidence>
<proteinExistence type="predicted"/>
<dbReference type="InterPro" id="IPR046331">
    <property type="entry name" value="GPAM1-like"/>
</dbReference>
<feature type="compositionally biased region" description="Polar residues" evidence="1">
    <location>
        <begin position="110"/>
        <end position="119"/>
    </location>
</feature>
<name>A0A1R1XU34_9FUNG</name>
<dbReference type="Pfam" id="PF12572">
    <property type="entry name" value="DUF3752"/>
    <property type="match status" value="1"/>
</dbReference>
<keyword evidence="4" id="KW-1185">Reference proteome</keyword>
<gene>
    <name evidence="3" type="ORF">AYI70_g5531</name>
</gene>
<feature type="compositionally biased region" description="Basic and acidic residues" evidence="1">
    <location>
        <begin position="234"/>
        <end position="262"/>
    </location>
</feature>
<comment type="caution">
    <text evidence="3">The sequence shown here is derived from an EMBL/GenBank/DDBJ whole genome shotgun (WGS) entry which is preliminary data.</text>
</comment>
<dbReference type="PANTHER" id="PTHR46370:SF1">
    <property type="entry name" value="GPALPP MOTIFS-CONTAINING PROTEIN 1"/>
    <property type="match status" value="1"/>
</dbReference>
<feature type="compositionally biased region" description="Polar residues" evidence="1">
    <location>
        <begin position="128"/>
        <end position="145"/>
    </location>
</feature>
<feature type="compositionally biased region" description="Basic and acidic residues" evidence="1">
    <location>
        <begin position="160"/>
        <end position="189"/>
    </location>
</feature>
<feature type="compositionally biased region" description="Low complexity" evidence="1">
    <location>
        <begin position="219"/>
        <end position="228"/>
    </location>
</feature>
<reference evidence="3 4" key="1">
    <citation type="submission" date="2017-01" db="EMBL/GenBank/DDBJ databases">
        <authorList>
            <person name="Mah S.A."/>
            <person name="Swanson W.J."/>
            <person name="Moy G.W."/>
            <person name="Vacquier V.D."/>
        </authorList>
    </citation>
    <scope>NUCLEOTIDE SEQUENCE [LARGE SCALE GENOMIC DNA]</scope>
    <source>
        <strain evidence="3 4">GSMNP</strain>
    </source>
</reference>
<dbReference type="Proteomes" id="UP000187283">
    <property type="component" value="Unassembled WGS sequence"/>
</dbReference>
<protein>
    <recommendedName>
        <fullName evidence="2">DUF3752 domain-containing protein</fullName>
    </recommendedName>
</protein>
<dbReference type="EMBL" id="LSSN01001828">
    <property type="protein sequence ID" value="OMJ18136.1"/>
    <property type="molecule type" value="Genomic_DNA"/>
</dbReference>
<accession>A0A1R1XU34</accession>
<feature type="non-terminal residue" evidence="3">
    <location>
        <position position="1"/>
    </location>
</feature>
<feature type="region of interest" description="Disordered" evidence="1">
    <location>
        <begin position="41"/>
        <end position="61"/>
    </location>
</feature>
<organism evidence="3 4">
    <name type="scientific">Smittium culicis</name>
    <dbReference type="NCBI Taxonomy" id="133412"/>
    <lineage>
        <taxon>Eukaryota</taxon>
        <taxon>Fungi</taxon>
        <taxon>Fungi incertae sedis</taxon>
        <taxon>Zoopagomycota</taxon>
        <taxon>Kickxellomycotina</taxon>
        <taxon>Harpellomycetes</taxon>
        <taxon>Harpellales</taxon>
        <taxon>Legeriomycetaceae</taxon>
        <taxon>Smittium</taxon>
    </lineage>
</organism>
<sequence length="284" mass="31805">EYAPELPPSFVVEKKQIPIFQKAESNKKSKVYSVDFEDIGPKLPSASPKNEKNHKLVGPSIGASNYTQLEAEQQVADLVASRLAANSSDSEENSGKSKRAEWMIVPPTFSIASGATRSTGKARKFEAASTTQQKFEFDESWTQVPGTEISPKPRPKSAKSSKEDEGEKEISSLAKEEKRKQEEKKKEIVDTYNSNFRPKSLMEMHQEKLASLKRKSGNRHQSSTSSSSKSRKSGSNEDTWKQGRFSRDRDMAVKWVDSKRNSDIASQTEFLKEKYGHGSKSSFL</sequence>
<evidence type="ECO:0000313" key="3">
    <source>
        <dbReference type="EMBL" id="OMJ18136.1"/>
    </source>
</evidence>
<dbReference type="InterPro" id="IPR022226">
    <property type="entry name" value="DUF3752"/>
</dbReference>
<evidence type="ECO:0000259" key="2">
    <source>
        <dbReference type="Pfam" id="PF12572"/>
    </source>
</evidence>
<dbReference type="AlphaFoldDB" id="A0A1R1XU34"/>